<evidence type="ECO:0000256" key="1">
    <source>
        <dbReference type="ARBA" id="ARBA00022679"/>
    </source>
</evidence>
<feature type="domain" description="HTH marR-type" evidence="5">
    <location>
        <begin position="4"/>
        <end position="136"/>
    </location>
</feature>
<dbReference type="Gene3D" id="1.10.10.10">
    <property type="entry name" value="Winged helix-like DNA-binding domain superfamily/Winged helix DNA-binding domain"/>
    <property type="match status" value="1"/>
</dbReference>
<accession>A0A1I5JSW4</accession>
<keyword evidence="4" id="KW-0804">Transcription</keyword>
<dbReference type="InterPro" id="IPR000182">
    <property type="entry name" value="GNAT_dom"/>
</dbReference>
<feature type="domain" description="N-acetyltransferase" evidence="6">
    <location>
        <begin position="168"/>
        <end position="310"/>
    </location>
</feature>
<keyword evidence="8" id="KW-1185">Reference proteome</keyword>
<dbReference type="SMART" id="SM00347">
    <property type="entry name" value="HTH_MARR"/>
    <property type="match status" value="1"/>
</dbReference>
<dbReference type="Gene3D" id="3.40.630.30">
    <property type="match status" value="1"/>
</dbReference>
<dbReference type="PROSITE" id="PS50995">
    <property type="entry name" value="HTH_MARR_2"/>
    <property type="match status" value="1"/>
</dbReference>
<dbReference type="SUPFAM" id="SSF46785">
    <property type="entry name" value="Winged helix' DNA-binding domain"/>
    <property type="match status" value="1"/>
</dbReference>
<dbReference type="Pfam" id="PF00583">
    <property type="entry name" value="Acetyltransf_1"/>
    <property type="match status" value="1"/>
</dbReference>
<organism evidence="7 8">
    <name type="scientific">Cohaesibacter marisflavi</name>
    <dbReference type="NCBI Taxonomy" id="655353"/>
    <lineage>
        <taxon>Bacteria</taxon>
        <taxon>Pseudomonadati</taxon>
        <taxon>Pseudomonadota</taxon>
        <taxon>Alphaproteobacteria</taxon>
        <taxon>Hyphomicrobiales</taxon>
        <taxon>Cohaesibacteraceae</taxon>
    </lineage>
</organism>
<name>A0A1I5JSW4_9HYPH</name>
<keyword evidence="1 7" id="KW-0808">Transferase</keyword>
<dbReference type="STRING" id="655353.SAMN04488056_11260"/>
<dbReference type="InterPro" id="IPR016181">
    <property type="entry name" value="Acyl_CoA_acyltransferase"/>
</dbReference>
<evidence type="ECO:0000259" key="6">
    <source>
        <dbReference type="PROSITE" id="PS51186"/>
    </source>
</evidence>
<dbReference type="Pfam" id="PF12802">
    <property type="entry name" value="MarR_2"/>
    <property type="match status" value="1"/>
</dbReference>
<evidence type="ECO:0000256" key="3">
    <source>
        <dbReference type="ARBA" id="ARBA00023125"/>
    </source>
</evidence>
<dbReference type="GO" id="GO:0008080">
    <property type="term" value="F:N-acetyltransferase activity"/>
    <property type="evidence" value="ECO:0007669"/>
    <property type="project" value="InterPro"/>
</dbReference>
<dbReference type="EMBL" id="FOVR01000012">
    <property type="protein sequence ID" value="SFO75583.1"/>
    <property type="molecule type" value="Genomic_DNA"/>
</dbReference>
<dbReference type="PROSITE" id="PS51186">
    <property type="entry name" value="GNAT"/>
    <property type="match status" value="1"/>
</dbReference>
<evidence type="ECO:0000313" key="7">
    <source>
        <dbReference type="EMBL" id="SFO75583.1"/>
    </source>
</evidence>
<dbReference type="SUPFAM" id="SSF55729">
    <property type="entry name" value="Acyl-CoA N-acyltransferases (Nat)"/>
    <property type="match status" value="1"/>
</dbReference>
<dbReference type="Proteomes" id="UP000199236">
    <property type="component" value="Unassembled WGS sequence"/>
</dbReference>
<sequence>MYVRDNLVNDIRTSSRQLVRQWGVLAKHVAGTDYSLSAVHAVLEIGLSDGIKSKDLAHALILEKSTISRLVKSLVEQGLVVKVNDKADRRQQGLSLSESGKTLFEAINLHANEQVRDALDSVDRSSVVKIVEGLWLYANALGHTETAESPQRVEIKTGYRAGLIGQISALHSQFYFDLVGFGAVFEAIVASGMSEFAQRLDKPCNQFWYVEENGKFLASLALDGEDIGDNIAHLRWFIVDSSLRGRGVGRQLFSRAVAFADEAGFKETHLSTFKGLDAARHIYESYGFELVEEKPDTTWGKEVIEQQFARKRAE</sequence>
<dbReference type="InterPro" id="IPR036390">
    <property type="entry name" value="WH_DNA-bd_sf"/>
</dbReference>
<evidence type="ECO:0000313" key="8">
    <source>
        <dbReference type="Proteomes" id="UP000199236"/>
    </source>
</evidence>
<dbReference type="GO" id="GO:0003700">
    <property type="term" value="F:DNA-binding transcription factor activity"/>
    <property type="evidence" value="ECO:0007669"/>
    <property type="project" value="InterPro"/>
</dbReference>
<dbReference type="AlphaFoldDB" id="A0A1I5JSW4"/>
<dbReference type="InterPro" id="IPR000835">
    <property type="entry name" value="HTH_MarR-typ"/>
</dbReference>
<dbReference type="InterPro" id="IPR023187">
    <property type="entry name" value="Tscrpt_reg_MarR-type_CS"/>
</dbReference>
<evidence type="ECO:0000256" key="4">
    <source>
        <dbReference type="ARBA" id="ARBA00023163"/>
    </source>
</evidence>
<dbReference type="GO" id="GO:0003677">
    <property type="term" value="F:DNA binding"/>
    <property type="evidence" value="ECO:0007669"/>
    <property type="project" value="UniProtKB-KW"/>
</dbReference>
<keyword evidence="3" id="KW-0238">DNA-binding</keyword>
<reference evidence="7 8" key="1">
    <citation type="submission" date="2016-10" db="EMBL/GenBank/DDBJ databases">
        <authorList>
            <person name="de Groot N.N."/>
        </authorList>
    </citation>
    <scope>NUCLEOTIDE SEQUENCE [LARGE SCALE GENOMIC DNA]</scope>
    <source>
        <strain evidence="7 8">CGMCC 1.9157</strain>
    </source>
</reference>
<keyword evidence="2" id="KW-0805">Transcription regulation</keyword>
<dbReference type="InterPro" id="IPR050769">
    <property type="entry name" value="NAT_camello-type"/>
</dbReference>
<evidence type="ECO:0000259" key="5">
    <source>
        <dbReference type="PROSITE" id="PS50995"/>
    </source>
</evidence>
<evidence type="ECO:0000256" key="2">
    <source>
        <dbReference type="ARBA" id="ARBA00023015"/>
    </source>
</evidence>
<dbReference type="CDD" id="cd04301">
    <property type="entry name" value="NAT_SF"/>
    <property type="match status" value="1"/>
</dbReference>
<dbReference type="PROSITE" id="PS01117">
    <property type="entry name" value="HTH_MARR_1"/>
    <property type="match status" value="1"/>
</dbReference>
<dbReference type="InterPro" id="IPR036388">
    <property type="entry name" value="WH-like_DNA-bd_sf"/>
</dbReference>
<dbReference type="PANTHER" id="PTHR13947">
    <property type="entry name" value="GNAT FAMILY N-ACETYLTRANSFERASE"/>
    <property type="match status" value="1"/>
</dbReference>
<dbReference type="RefSeq" id="WP_090074749.1">
    <property type="nucleotide sequence ID" value="NZ_FOVR01000012.1"/>
</dbReference>
<dbReference type="OrthoDB" id="273614at2"/>
<protein>
    <submittedName>
        <fullName evidence="7">Transcriptional regulator, MarR family with acetyltransferase activity</fullName>
    </submittedName>
</protein>
<gene>
    <name evidence="7" type="ORF">SAMN04488056_11260</name>
</gene>
<proteinExistence type="predicted"/>
<dbReference type="PANTHER" id="PTHR13947:SF37">
    <property type="entry name" value="LD18367P"/>
    <property type="match status" value="1"/>
</dbReference>